<comment type="caution">
    <text evidence="1">The sequence shown here is derived from an EMBL/GenBank/DDBJ whole genome shotgun (WGS) entry which is preliminary data.</text>
</comment>
<name>A0AA86WPZ6_9VIBR</name>
<dbReference type="Proteomes" id="UP000041625">
    <property type="component" value="Unassembled WGS sequence"/>
</dbReference>
<dbReference type="EMBL" id="CCKJ01000042">
    <property type="protein sequence ID" value="CDT83994.1"/>
    <property type="molecule type" value="Genomic_DNA"/>
</dbReference>
<dbReference type="AlphaFoldDB" id="A0AA86WPZ6"/>
<accession>A0AA86WPZ6</accession>
<protein>
    <submittedName>
        <fullName evidence="1">Uncharacterized protein</fullName>
    </submittedName>
</protein>
<organism evidence="1 2">
    <name type="scientific">Vibrio coralliirubri</name>
    <dbReference type="NCBI Taxonomy" id="1516159"/>
    <lineage>
        <taxon>Bacteria</taxon>
        <taxon>Pseudomonadati</taxon>
        <taxon>Pseudomonadota</taxon>
        <taxon>Gammaproteobacteria</taxon>
        <taxon>Vibrionales</taxon>
        <taxon>Vibrionaceae</taxon>
        <taxon>Vibrio</taxon>
    </lineage>
</organism>
<keyword evidence="2" id="KW-1185">Reference proteome</keyword>
<sequence length="38" mass="4618">MKIFKSNEYYHGRSRLKQQWRDAMEEFGQLASKLTALR</sequence>
<evidence type="ECO:0000313" key="1">
    <source>
        <dbReference type="EMBL" id="CDT83994.1"/>
    </source>
</evidence>
<reference evidence="1 2" key="1">
    <citation type="submission" date="2014-06" db="EMBL/GenBank/DDBJ databases">
        <authorList>
            <person name="Le Roux F."/>
        </authorList>
    </citation>
    <scope>NUCLEOTIDE SEQUENCE [LARGE SCALE GENOMIC DNA]</scope>
    <source>
        <strain evidence="1 2">J2-31</strain>
    </source>
</reference>
<proteinExistence type="predicted"/>
<evidence type="ECO:0000313" key="2">
    <source>
        <dbReference type="Proteomes" id="UP000041625"/>
    </source>
</evidence>
<gene>
    <name evidence="1" type="ORF">VCR31J2_1360077</name>
</gene>